<dbReference type="STRING" id="42253.NITMOv2_4840"/>
<evidence type="ECO:0000313" key="8">
    <source>
        <dbReference type="EMBL" id="ALA61208.1"/>
    </source>
</evidence>
<comment type="pathway">
    <text evidence="1 6">Carbohydrate biosynthesis; dTDP-L-rhamnose biosynthesis.</text>
</comment>
<dbReference type="EC" id="1.1.1.133" evidence="3 6"/>
<keyword evidence="9" id="KW-1185">Reference proteome</keyword>
<dbReference type="EMBL" id="CP011801">
    <property type="protein sequence ID" value="ALA61208.1"/>
    <property type="molecule type" value="Genomic_DNA"/>
</dbReference>
<dbReference type="InterPro" id="IPR029903">
    <property type="entry name" value="RmlD-like-bd"/>
</dbReference>
<evidence type="ECO:0000256" key="2">
    <source>
        <dbReference type="ARBA" id="ARBA00010944"/>
    </source>
</evidence>
<evidence type="ECO:0000259" key="7">
    <source>
        <dbReference type="Pfam" id="PF04321"/>
    </source>
</evidence>
<protein>
    <recommendedName>
        <fullName evidence="4 6">dTDP-4-dehydrorhamnose reductase</fullName>
        <ecNumber evidence="3 6">1.1.1.133</ecNumber>
    </recommendedName>
</protein>
<proteinExistence type="inferred from homology"/>
<comment type="catalytic activity">
    <reaction evidence="5">
        <text>dTDP-beta-L-rhamnose + NADP(+) = dTDP-4-dehydro-beta-L-rhamnose + NADPH + H(+)</text>
        <dbReference type="Rhea" id="RHEA:21796"/>
        <dbReference type="ChEBI" id="CHEBI:15378"/>
        <dbReference type="ChEBI" id="CHEBI:57510"/>
        <dbReference type="ChEBI" id="CHEBI:57783"/>
        <dbReference type="ChEBI" id="CHEBI:58349"/>
        <dbReference type="ChEBI" id="CHEBI:62830"/>
        <dbReference type="EC" id="1.1.1.133"/>
    </reaction>
</comment>
<evidence type="ECO:0000256" key="1">
    <source>
        <dbReference type="ARBA" id="ARBA00004781"/>
    </source>
</evidence>
<keyword evidence="6" id="KW-0521">NADP</keyword>
<dbReference type="PANTHER" id="PTHR10491:SF4">
    <property type="entry name" value="METHIONINE ADENOSYLTRANSFERASE 2 SUBUNIT BETA"/>
    <property type="match status" value="1"/>
</dbReference>
<sequence length="291" mass="32079">MAPLALVTGAAGLIGQYLLRSARRWASGWDVRGLSRAEVDLTDFPAVTSLLHSAKPDAIIHCAALSRTKDCELDPDRARRINVQATAHLAASARDMPFIFLSSGEVFDGRQGWYREADEARPINVYGQTKLEAERVVLANPRHTVLRIVLTAGTSLNGDRSFVEDMCRTARAGKDVMLYADEYRCPLPAGAIARAVWELLDHGRSGLFHLGGGERLSRWEIGEALLPWYPELSGRLIKGSARNHAGAPRPADLSLRCEKIQALLSFPLPGFRTWLASRSERGADLWDYPPP</sequence>
<comment type="similarity">
    <text evidence="2 6">Belongs to the dTDP-4-dehydrorhamnose reductase family.</text>
</comment>
<evidence type="ECO:0000313" key="9">
    <source>
        <dbReference type="Proteomes" id="UP000069205"/>
    </source>
</evidence>
<dbReference type="UniPathway" id="UPA00124"/>
<comment type="function">
    <text evidence="6">Catalyzes the reduction of dTDP-6-deoxy-L-lyxo-4-hexulose to yield dTDP-L-rhamnose.</text>
</comment>
<keyword evidence="6 8" id="KW-0560">Oxidoreductase</keyword>
<evidence type="ECO:0000256" key="5">
    <source>
        <dbReference type="ARBA" id="ARBA00048200"/>
    </source>
</evidence>
<dbReference type="CDD" id="cd05254">
    <property type="entry name" value="dTDP_HR_like_SDR_e"/>
    <property type="match status" value="1"/>
</dbReference>
<dbReference type="InterPro" id="IPR005913">
    <property type="entry name" value="dTDP_dehydrorham_reduct"/>
</dbReference>
<dbReference type="Gene3D" id="3.40.50.720">
    <property type="entry name" value="NAD(P)-binding Rossmann-like Domain"/>
    <property type="match status" value="1"/>
</dbReference>
<evidence type="ECO:0000256" key="3">
    <source>
        <dbReference type="ARBA" id="ARBA00012929"/>
    </source>
</evidence>
<dbReference type="SUPFAM" id="SSF51735">
    <property type="entry name" value="NAD(P)-binding Rossmann-fold domains"/>
    <property type="match status" value="1"/>
</dbReference>
<name>A0A0K2GJS6_NITMO</name>
<feature type="domain" description="RmlD-like substrate binding" evidence="7">
    <location>
        <begin position="6"/>
        <end position="276"/>
    </location>
</feature>
<dbReference type="RefSeq" id="WP_053381901.1">
    <property type="nucleotide sequence ID" value="NZ_CP011801.1"/>
</dbReference>
<dbReference type="GO" id="GO:0019305">
    <property type="term" value="P:dTDP-rhamnose biosynthetic process"/>
    <property type="evidence" value="ECO:0007669"/>
    <property type="project" value="UniProtKB-UniPathway"/>
</dbReference>
<dbReference type="Proteomes" id="UP000069205">
    <property type="component" value="Chromosome"/>
</dbReference>
<accession>A0A0K2GJS6</accession>
<dbReference type="Pfam" id="PF04321">
    <property type="entry name" value="RmlD_sub_bind"/>
    <property type="match status" value="1"/>
</dbReference>
<dbReference type="PANTHER" id="PTHR10491">
    <property type="entry name" value="DTDP-4-DEHYDRORHAMNOSE REDUCTASE"/>
    <property type="match status" value="1"/>
</dbReference>
<dbReference type="AlphaFoldDB" id="A0A0K2GJS6"/>
<gene>
    <name evidence="8" type="ORF">NITMOv2_4840</name>
</gene>
<dbReference type="OrthoDB" id="9803892at2"/>
<organism evidence="8 9">
    <name type="scientific">Nitrospira moscoviensis</name>
    <dbReference type="NCBI Taxonomy" id="42253"/>
    <lineage>
        <taxon>Bacteria</taxon>
        <taxon>Pseudomonadati</taxon>
        <taxon>Nitrospirota</taxon>
        <taxon>Nitrospiria</taxon>
        <taxon>Nitrospirales</taxon>
        <taxon>Nitrospiraceae</taxon>
        <taxon>Nitrospira</taxon>
    </lineage>
</organism>
<evidence type="ECO:0000256" key="4">
    <source>
        <dbReference type="ARBA" id="ARBA00017099"/>
    </source>
</evidence>
<reference evidence="8 9" key="1">
    <citation type="journal article" date="2015" name="Proc. Natl. Acad. Sci. U.S.A.">
        <title>Expanded metabolic versatility of ubiquitous nitrite-oxidizing bacteria from the genus Nitrospira.</title>
        <authorList>
            <person name="Koch H."/>
            <person name="Lucker S."/>
            <person name="Albertsen M."/>
            <person name="Kitzinger K."/>
            <person name="Herbold C."/>
            <person name="Spieck E."/>
            <person name="Nielsen P.H."/>
            <person name="Wagner M."/>
            <person name="Daims H."/>
        </authorList>
    </citation>
    <scope>NUCLEOTIDE SEQUENCE [LARGE SCALE GENOMIC DNA]</scope>
    <source>
        <strain evidence="8 9">NSP M-1</strain>
    </source>
</reference>
<dbReference type="InterPro" id="IPR036291">
    <property type="entry name" value="NAD(P)-bd_dom_sf"/>
</dbReference>
<dbReference type="PATRIC" id="fig|42253.5.peg.4773"/>
<dbReference type="KEGG" id="nmv:NITMOv2_4840"/>
<evidence type="ECO:0000256" key="6">
    <source>
        <dbReference type="RuleBase" id="RU364082"/>
    </source>
</evidence>
<dbReference type="GO" id="GO:0008831">
    <property type="term" value="F:dTDP-4-dehydrorhamnose reductase activity"/>
    <property type="evidence" value="ECO:0007669"/>
    <property type="project" value="UniProtKB-EC"/>
</dbReference>